<organism evidence="1 2">
    <name type="scientific">Corchorus olitorius</name>
    <dbReference type="NCBI Taxonomy" id="93759"/>
    <lineage>
        <taxon>Eukaryota</taxon>
        <taxon>Viridiplantae</taxon>
        <taxon>Streptophyta</taxon>
        <taxon>Embryophyta</taxon>
        <taxon>Tracheophyta</taxon>
        <taxon>Spermatophyta</taxon>
        <taxon>Magnoliopsida</taxon>
        <taxon>eudicotyledons</taxon>
        <taxon>Gunneridae</taxon>
        <taxon>Pentapetalae</taxon>
        <taxon>rosids</taxon>
        <taxon>malvids</taxon>
        <taxon>Malvales</taxon>
        <taxon>Malvaceae</taxon>
        <taxon>Grewioideae</taxon>
        <taxon>Apeibeae</taxon>
        <taxon>Corchorus</taxon>
    </lineage>
</organism>
<accession>A0A1R3IKG7</accession>
<evidence type="ECO:0000313" key="1">
    <source>
        <dbReference type="EMBL" id="OMO83065.1"/>
    </source>
</evidence>
<evidence type="ECO:0000313" key="2">
    <source>
        <dbReference type="Proteomes" id="UP000187203"/>
    </source>
</evidence>
<proteinExistence type="predicted"/>
<comment type="caution">
    <text evidence="1">The sequence shown here is derived from an EMBL/GenBank/DDBJ whole genome shotgun (WGS) entry which is preliminary data.</text>
</comment>
<dbReference type="AlphaFoldDB" id="A0A1R3IKG7"/>
<name>A0A1R3IKG7_9ROSI</name>
<dbReference type="Proteomes" id="UP000187203">
    <property type="component" value="Unassembled WGS sequence"/>
</dbReference>
<sequence length="32" mass="3663">MAETRVPVKLWCGEKSTRARVNCQVNRPCCKV</sequence>
<dbReference type="EMBL" id="AWUE01018036">
    <property type="protein sequence ID" value="OMO83065.1"/>
    <property type="molecule type" value="Genomic_DNA"/>
</dbReference>
<reference evidence="2" key="1">
    <citation type="submission" date="2013-09" db="EMBL/GenBank/DDBJ databases">
        <title>Corchorus olitorius genome sequencing.</title>
        <authorList>
            <person name="Alam M."/>
            <person name="Haque M.S."/>
            <person name="Islam M.S."/>
            <person name="Emdad E.M."/>
            <person name="Islam M.M."/>
            <person name="Ahmed B."/>
            <person name="Halim A."/>
            <person name="Hossen Q.M.M."/>
            <person name="Hossain M.Z."/>
            <person name="Ahmed R."/>
            <person name="Khan M.M."/>
            <person name="Islam R."/>
            <person name="Rashid M.M."/>
            <person name="Khan S.A."/>
            <person name="Rahman M.S."/>
            <person name="Alam M."/>
            <person name="Yahiya A.S."/>
            <person name="Khan M.S."/>
            <person name="Azam M.S."/>
            <person name="Haque T."/>
            <person name="Lashkar M.Z.H."/>
            <person name="Akhand A.I."/>
            <person name="Morshed G."/>
            <person name="Roy S."/>
            <person name="Uddin K.S."/>
            <person name="Rabeya T."/>
            <person name="Hossain A.S."/>
            <person name="Chowdhury A."/>
            <person name="Snigdha A.R."/>
            <person name="Mortoza M.S."/>
            <person name="Matin S.A."/>
            <person name="Hoque S.M.E."/>
            <person name="Islam M.K."/>
            <person name="Roy D.K."/>
            <person name="Haider R."/>
            <person name="Moosa M.M."/>
            <person name="Elias S.M."/>
            <person name="Hasan A.M."/>
            <person name="Jahan S."/>
            <person name="Shafiuddin M."/>
            <person name="Mahmood N."/>
            <person name="Shommy N.S."/>
        </authorList>
    </citation>
    <scope>NUCLEOTIDE SEQUENCE [LARGE SCALE GENOMIC DNA]</scope>
    <source>
        <strain evidence="2">cv. O-4</strain>
    </source>
</reference>
<gene>
    <name evidence="1" type="ORF">COLO4_22712</name>
</gene>
<keyword evidence="2" id="KW-1185">Reference proteome</keyword>
<protein>
    <submittedName>
        <fullName evidence="1">Uncharacterized protein</fullName>
    </submittedName>
</protein>